<organism evidence="6 7">
    <name type="scientific">Moraxella cuniculi DSM 21768</name>
    <dbReference type="NCBI Taxonomy" id="1122245"/>
    <lineage>
        <taxon>Bacteria</taxon>
        <taxon>Pseudomonadati</taxon>
        <taxon>Pseudomonadota</taxon>
        <taxon>Gammaproteobacteria</taxon>
        <taxon>Moraxellales</taxon>
        <taxon>Moraxellaceae</taxon>
        <taxon>Moraxella</taxon>
    </lineage>
</organism>
<evidence type="ECO:0000256" key="4">
    <source>
        <dbReference type="RuleBase" id="RU362026"/>
    </source>
</evidence>
<dbReference type="GO" id="GO:0009007">
    <property type="term" value="F:site-specific DNA-methyltransferase (adenine-specific) activity"/>
    <property type="evidence" value="ECO:0007669"/>
    <property type="project" value="TreeGrafter"/>
</dbReference>
<feature type="domain" description="DNA methylase N-4/N-6" evidence="5">
    <location>
        <begin position="39"/>
        <end position="253"/>
    </location>
</feature>
<dbReference type="SUPFAM" id="SSF53335">
    <property type="entry name" value="S-adenosyl-L-methionine-dependent methyltransferases"/>
    <property type="match status" value="1"/>
</dbReference>
<dbReference type="Pfam" id="PF01555">
    <property type="entry name" value="N6_N4_Mtase"/>
    <property type="match status" value="1"/>
</dbReference>
<dbReference type="GO" id="GO:0008170">
    <property type="term" value="F:N-methyltransferase activity"/>
    <property type="evidence" value="ECO:0007669"/>
    <property type="project" value="InterPro"/>
</dbReference>
<dbReference type="PANTHER" id="PTHR13370">
    <property type="entry name" value="RNA METHYLASE-RELATED"/>
    <property type="match status" value="1"/>
</dbReference>
<dbReference type="InterPro" id="IPR029063">
    <property type="entry name" value="SAM-dependent_MTases_sf"/>
</dbReference>
<dbReference type="STRING" id="34061.B0189_00690"/>
<sequence>MIGNQKFLLEPYFENKDKAFTLFHGNSLDILSRVNHKFNMIFADPPYFLSNNGLTVKNGVIQSVNKGEWDSNLSVDDVDKFTHDWLLMTREVLVDNGTIWISGTHHNIFTLGKTLEQLGFKILNMITWEKPNPPPNFSCRYFTYSTEWIIWARKYAKIPHYFDYQLMKKLNSNKQMKDVWRLPAVQSWEKYQGKHPTQKPLGLLSRIILASTQKGDLILDPFAGSATTGIAAYLLDRKFIGIDQERQYLQIAKNRYLAINDDTKIFLKQKIREQISLI</sequence>
<proteinExistence type="inferred from homology"/>
<keyword evidence="7" id="KW-1185">Reference proteome</keyword>
<evidence type="ECO:0000256" key="3">
    <source>
        <dbReference type="ARBA" id="ARBA00022679"/>
    </source>
</evidence>
<dbReference type="EMBL" id="FTNU01000001">
    <property type="protein sequence ID" value="SIR72138.1"/>
    <property type="molecule type" value="Genomic_DNA"/>
</dbReference>
<keyword evidence="2 6" id="KW-0489">Methyltransferase</keyword>
<dbReference type="InterPro" id="IPR002052">
    <property type="entry name" value="DNA_methylase_N6_adenine_CS"/>
</dbReference>
<dbReference type="PANTHER" id="PTHR13370:SF3">
    <property type="entry name" value="TRNA (GUANINE(10)-N2)-METHYLTRANSFERASE HOMOLOG"/>
    <property type="match status" value="1"/>
</dbReference>
<dbReference type="AlphaFoldDB" id="A0A1N7D8I8"/>
<dbReference type="RefSeq" id="WP_227516513.1">
    <property type="nucleotide sequence ID" value="NZ_FTNU01000001.1"/>
</dbReference>
<name>A0A1N7D8I8_9GAMM</name>
<keyword evidence="3 6" id="KW-0808">Transferase</keyword>
<dbReference type="InterPro" id="IPR002941">
    <property type="entry name" value="DNA_methylase_N4/N6"/>
</dbReference>
<evidence type="ECO:0000256" key="2">
    <source>
        <dbReference type="ARBA" id="ARBA00022603"/>
    </source>
</evidence>
<dbReference type="PRINTS" id="PR00508">
    <property type="entry name" value="S21N4MTFRASE"/>
</dbReference>
<dbReference type="GO" id="GO:0003677">
    <property type="term" value="F:DNA binding"/>
    <property type="evidence" value="ECO:0007669"/>
    <property type="project" value="InterPro"/>
</dbReference>
<accession>A0A1N7D8I8</accession>
<dbReference type="GO" id="GO:0032259">
    <property type="term" value="P:methylation"/>
    <property type="evidence" value="ECO:0007669"/>
    <property type="project" value="UniProtKB-KW"/>
</dbReference>
<reference evidence="7" key="1">
    <citation type="submission" date="2017-01" db="EMBL/GenBank/DDBJ databases">
        <authorList>
            <person name="Varghese N."/>
            <person name="Submissions S."/>
        </authorList>
    </citation>
    <scope>NUCLEOTIDE SEQUENCE [LARGE SCALE GENOMIC DNA]</scope>
    <source>
        <strain evidence="7">DSM 21768</strain>
    </source>
</reference>
<evidence type="ECO:0000313" key="6">
    <source>
        <dbReference type="EMBL" id="SIR72138.1"/>
    </source>
</evidence>
<comment type="similarity">
    <text evidence="1 4">Belongs to the N(4)/N(6)-methyltransferase family.</text>
</comment>
<dbReference type="GO" id="GO:0005737">
    <property type="term" value="C:cytoplasm"/>
    <property type="evidence" value="ECO:0007669"/>
    <property type="project" value="TreeGrafter"/>
</dbReference>
<evidence type="ECO:0000256" key="1">
    <source>
        <dbReference type="ARBA" id="ARBA00006594"/>
    </source>
</evidence>
<dbReference type="EC" id="2.1.1.-" evidence="4"/>
<dbReference type="Proteomes" id="UP000187495">
    <property type="component" value="Unassembled WGS sequence"/>
</dbReference>
<protein>
    <recommendedName>
        <fullName evidence="4">Methyltransferase</fullName>
        <ecNumber evidence="4">2.1.1.-</ecNumber>
    </recommendedName>
</protein>
<gene>
    <name evidence="6" type="ORF">SAMN02745664_10178</name>
</gene>
<dbReference type="PROSITE" id="PS00092">
    <property type="entry name" value="N6_MTASE"/>
    <property type="match status" value="1"/>
</dbReference>
<dbReference type="Gene3D" id="3.40.50.150">
    <property type="entry name" value="Vaccinia Virus protein VP39"/>
    <property type="match status" value="1"/>
</dbReference>
<dbReference type="InterPro" id="IPR001091">
    <property type="entry name" value="RM_Methyltransferase"/>
</dbReference>
<evidence type="ECO:0000259" key="5">
    <source>
        <dbReference type="Pfam" id="PF01555"/>
    </source>
</evidence>
<evidence type="ECO:0000313" key="7">
    <source>
        <dbReference type="Proteomes" id="UP000187495"/>
    </source>
</evidence>